<comment type="caution">
    <text evidence="7">The sequence shown here is derived from an EMBL/GenBank/DDBJ whole genome shotgun (WGS) entry which is preliminary data.</text>
</comment>
<keyword evidence="8" id="KW-1185">Reference proteome</keyword>
<comment type="subunit">
    <text evidence="1">Monomer.</text>
</comment>
<dbReference type="Proteomes" id="UP000232062">
    <property type="component" value="Unassembled WGS sequence"/>
</dbReference>
<reference evidence="7 8" key="1">
    <citation type="submission" date="2017-11" db="EMBL/GenBank/DDBJ databases">
        <title>The genome sequence of Pantoea rodasii DSM 26611.</title>
        <authorList>
            <person name="Gao J."/>
            <person name="Mao X."/>
            <person name="Sun J."/>
        </authorList>
    </citation>
    <scope>NUCLEOTIDE SEQUENCE [LARGE SCALE GENOMIC DNA]</scope>
    <source>
        <strain evidence="7 8">DSM 26611</strain>
    </source>
</reference>
<dbReference type="InterPro" id="IPR029046">
    <property type="entry name" value="LolA/LolB/LppX"/>
</dbReference>
<keyword evidence="2" id="KW-0813">Transport</keyword>
<evidence type="ECO:0000313" key="8">
    <source>
        <dbReference type="Proteomes" id="UP000232062"/>
    </source>
</evidence>
<gene>
    <name evidence="7" type="ORF">PRCB_02415</name>
</gene>
<accession>A0A2M9WI35</accession>
<dbReference type="Gene3D" id="2.50.20.10">
    <property type="entry name" value="Lipoprotein localisation LolA/LolB/LppX"/>
    <property type="match status" value="1"/>
</dbReference>
<dbReference type="OrthoDB" id="368800at2"/>
<dbReference type="Pfam" id="PF17131">
    <property type="entry name" value="LolA_like"/>
    <property type="match status" value="1"/>
</dbReference>
<feature type="domain" description="Uncharacterized protein TP-0789" evidence="6">
    <location>
        <begin position="75"/>
        <end position="250"/>
    </location>
</feature>
<feature type="chain" id="PRO_5014845080" evidence="5">
    <location>
        <begin position="21"/>
        <end position="259"/>
    </location>
</feature>
<dbReference type="InterPro" id="IPR011220">
    <property type="entry name" value="UCP028205"/>
</dbReference>
<proteinExistence type="predicted"/>
<dbReference type="GO" id="GO:0015031">
    <property type="term" value="P:protein transport"/>
    <property type="evidence" value="ECO:0007669"/>
    <property type="project" value="UniProtKB-KW"/>
</dbReference>
<keyword evidence="3 5" id="KW-0732">Signal</keyword>
<sequence length="259" mass="29704">MKVRIATLILSIFSIFFVHAEEDAQKILEKSDHVRNPSNSFCLITNITSYEGGKVSEKSKLLLYSRPDPNTGQFQTLLKYISPQRDAGKLTLKNGRNLWLYDPTSQVSIPISPQQRLLGQASNGDVITSNWAHDYNAKIIGVESIKDGNLKTRDALRLHLTSRNAEAAYSSMDIWIDKDYFKTFKVQFYALNGTLLKTTFYRHYERILNGTRPTEAIIIDGMNHDKITIIKNTDFKFISVPEAWMQRDYLPNFKPEYGL</sequence>
<protein>
    <submittedName>
        <fullName evidence="7">Outer membrane lipoprotein-sorting protein</fullName>
    </submittedName>
</protein>
<evidence type="ECO:0000256" key="1">
    <source>
        <dbReference type="ARBA" id="ARBA00011245"/>
    </source>
</evidence>
<evidence type="ECO:0000313" key="7">
    <source>
        <dbReference type="EMBL" id="PJZ07136.1"/>
    </source>
</evidence>
<feature type="signal peptide" evidence="5">
    <location>
        <begin position="1"/>
        <end position="20"/>
    </location>
</feature>
<organism evidence="7 8">
    <name type="scientific">Pantoea rodasii</name>
    <dbReference type="NCBI Taxonomy" id="1076549"/>
    <lineage>
        <taxon>Bacteria</taxon>
        <taxon>Pseudomonadati</taxon>
        <taxon>Pseudomonadota</taxon>
        <taxon>Gammaproteobacteria</taxon>
        <taxon>Enterobacterales</taxon>
        <taxon>Erwiniaceae</taxon>
        <taxon>Pantoea</taxon>
    </lineage>
</organism>
<dbReference type="SUPFAM" id="SSF89392">
    <property type="entry name" value="Prokaryotic lipoproteins and lipoprotein localization factors"/>
    <property type="match status" value="1"/>
</dbReference>
<evidence type="ECO:0000256" key="4">
    <source>
        <dbReference type="ARBA" id="ARBA00022927"/>
    </source>
</evidence>
<dbReference type="AlphaFoldDB" id="A0A2M9WI35"/>
<dbReference type="CDD" id="cd16329">
    <property type="entry name" value="LolA_like"/>
    <property type="match status" value="1"/>
</dbReference>
<dbReference type="EMBL" id="PIQI01000007">
    <property type="protein sequence ID" value="PJZ07136.1"/>
    <property type="molecule type" value="Genomic_DNA"/>
</dbReference>
<evidence type="ECO:0000256" key="5">
    <source>
        <dbReference type="SAM" id="SignalP"/>
    </source>
</evidence>
<evidence type="ECO:0000256" key="2">
    <source>
        <dbReference type="ARBA" id="ARBA00022448"/>
    </source>
</evidence>
<dbReference type="PIRSF" id="PIRSF028205">
    <property type="entry name" value="UCP028205"/>
    <property type="match status" value="1"/>
</dbReference>
<evidence type="ECO:0000256" key="3">
    <source>
        <dbReference type="ARBA" id="ARBA00022729"/>
    </source>
</evidence>
<evidence type="ECO:0000259" key="6">
    <source>
        <dbReference type="Pfam" id="PF17131"/>
    </source>
</evidence>
<keyword evidence="7" id="KW-0449">Lipoprotein</keyword>
<keyword evidence="4" id="KW-0653">Protein transport</keyword>
<dbReference type="InterPro" id="IPR033399">
    <property type="entry name" value="TP_0789-like"/>
</dbReference>
<dbReference type="RefSeq" id="WP_100700165.1">
    <property type="nucleotide sequence ID" value="NZ_PIQI01000007.1"/>
</dbReference>
<name>A0A2M9WI35_9GAMM</name>